<evidence type="ECO:0000256" key="1">
    <source>
        <dbReference type="SAM" id="Phobius"/>
    </source>
</evidence>
<feature type="transmembrane region" description="Helical" evidence="1">
    <location>
        <begin position="104"/>
        <end position="127"/>
    </location>
</feature>
<keyword evidence="1" id="KW-0472">Membrane</keyword>
<dbReference type="EMBL" id="VSSQ01100965">
    <property type="protein sequence ID" value="MPN42915.1"/>
    <property type="molecule type" value="Genomic_DNA"/>
</dbReference>
<protein>
    <recommendedName>
        <fullName evidence="3">Capsule biosynthesis protein CapC</fullName>
    </recommendedName>
</protein>
<name>A0A645HV32_9ZZZZ</name>
<evidence type="ECO:0000313" key="2">
    <source>
        <dbReference type="EMBL" id="MPN42915.1"/>
    </source>
</evidence>
<gene>
    <name evidence="2" type="ORF">SDC9_190473</name>
</gene>
<keyword evidence="1" id="KW-0812">Transmembrane</keyword>
<proteinExistence type="predicted"/>
<dbReference type="AlphaFoldDB" id="A0A645HV32"/>
<sequence length="131" mass="13768">MLYEARVGCSCGGLITPGAVALAMRAPERIAAGILIALAVWALLRLCERGFGLCGRRRTGTAMLLALAARASMGQISPDPLWLGWVVPGLIASDMRRSGIPETLLSLTIVSTATASAAELAVFLLSWCDVR</sequence>
<dbReference type="GO" id="GO:0016020">
    <property type="term" value="C:membrane"/>
    <property type="evidence" value="ECO:0007669"/>
    <property type="project" value="InterPro"/>
</dbReference>
<dbReference type="InterPro" id="IPR008338">
    <property type="entry name" value="Capsule_biosynth_CapC"/>
</dbReference>
<comment type="caution">
    <text evidence="2">The sequence shown here is derived from an EMBL/GenBank/DDBJ whole genome shotgun (WGS) entry which is preliminary data.</text>
</comment>
<organism evidence="2">
    <name type="scientific">bioreactor metagenome</name>
    <dbReference type="NCBI Taxonomy" id="1076179"/>
    <lineage>
        <taxon>unclassified sequences</taxon>
        <taxon>metagenomes</taxon>
        <taxon>ecological metagenomes</taxon>
    </lineage>
</organism>
<keyword evidence="1" id="KW-1133">Transmembrane helix</keyword>
<dbReference type="Pfam" id="PF14102">
    <property type="entry name" value="Caps_synth_CapC"/>
    <property type="match status" value="1"/>
</dbReference>
<evidence type="ECO:0008006" key="3">
    <source>
        <dbReference type="Google" id="ProtNLM"/>
    </source>
</evidence>
<dbReference type="GO" id="GO:0045227">
    <property type="term" value="P:capsule polysaccharide biosynthetic process"/>
    <property type="evidence" value="ECO:0007669"/>
    <property type="project" value="InterPro"/>
</dbReference>
<reference evidence="2" key="1">
    <citation type="submission" date="2019-08" db="EMBL/GenBank/DDBJ databases">
        <authorList>
            <person name="Kucharzyk K."/>
            <person name="Murdoch R.W."/>
            <person name="Higgins S."/>
            <person name="Loffler F."/>
        </authorList>
    </citation>
    <scope>NUCLEOTIDE SEQUENCE</scope>
</reference>
<accession>A0A645HV32</accession>
<feature type="transmembrane region" description="Helical" evidence="1">
    <location>
        <begin position="30"/>
        <end position="47"/>
    </location>
</feature>